<dbReference type="GO" id="GO:0098796">
    <property type="term" value="C:membrane protein complex"/>
    <property type="evidence" value="ECO:0007669"/>
    <property type="project" value="UniProtKB-ARBA"/>
</dbReference>
<accession>A0A3A4A565</accession>
<evidence type="ECO:0000259" key="4">
    <source>
        <dbReference type="PROSITE" id="PS50893"/>
    </source>
</evidence>
<dbReference type="SMART" id="SM00382">
    <property type="entry name" value="AAA"/>
    <property type="match status" value="1"/>
</dbReference>
<keyword evidence="3 5" id="KW-0067">ATP-binding</keyword>
<dbReference type="GO" id="GO:0022857">
    <property type="term" value="F:transmembrane transporter activity"/>
    <property type="evidence" value="ECO:0007669"/>
    <property type="project" value="TreeGrafter"/>
</dbReference>
<dbReference type="SUPFAM" id="SSF52540">
    <property type="entry name" value="P-loop containing nucleoside triphosphate hydrolases"/>
    <property type="match status" value="1"/>
</dbReference>
<keyword evidence="6" id="KW-1185">Reference proteome</keyword>
<keyword evidence="1" id="KW-0813">Transport</keyword>
<evidence type="ECO:0000256" key="1">
    <source>
        <dbReference type="ARBA" id="ARBA00022448"/>
    </source>
</evidence>
<feature type="domain" description="ABC transporter" evidence="4">
    <location>
        <begin position="16"/>
        <end position="253"/>
    </location>
</feature>
<evidence type="ECO:0000256" key="2">
    <source>
        <dbReference type="ARBA" id="ARBA00022741"/>
    </source>
</evidence>
<sequence length="260" mass="27523">MTRAAYDNPVTINAALELHRVTKRHGHGETSVTALDDVSMAIPRGTFTAVMGPSGSGKSTLLNCAAGLDRPDSGAVVLDGHDLGGLDETALTRLRRERMGFVFQSFNLVQTLTVAQNVALPLEFAGRRADGRRVRALLGRLGLGDRTGHRPAQLSGGQQQRVAIARAILSEPAIIFADEPTGALDTQSAREVLGILRHAVSQEGQTIVMVTHDPVAASYADLVVFFADGRIVDRLPRPDAAAVADRMARLSAPAHAGGAR</sequence>
<dbReference type="PROSITE" id="PS00211">
    <property type="entry name" value="ABC_TRANSPORTER_1"/>
    <property type="match status" value="1"/>
</dbReference>
<dbReference type="InterPro" id="IPR003439">
    <property type="entry name" value="ABC_transporter-like_ATP-bd"/>
</dbReference>
<gene>
    <name evidence="5" type="ORF">D5H75_33615</name>
</gene>
<dbReference type="PANTHER" id="PTHR24220:SF685">
    <property type="entry name" value="ABC TRANSPORTER RELATED"/>
    <property type="match status" value="1"/>
</dbReference>
<dbReference type="Gene3D" id="3.40.50.300">
    <property type="entry name" value="P-loop containing nucleotide triphosphate hydrolases"/>
    <property type="match status" value="1"/>
</dbReference>
<dbReference type="InterPro" id="IPR015854">
    <property type="entry name" value="ABC_transpr_LolD-like"/>
</dbReference>
<dbReference type="AlphaFoldDB" id="A0A3A4A565"/>
<dbReference type="GO" id="GO:0005886">
    <property type="term" value="C:plasma membrane"/>
    <property type="evidence" value="ECO:0007669"/>
    <property type="project" value="TreeGrafter"/>
</dbReference>
<dbReference type="InterPro" id="IPR003593">
    <property type="entry name" value="AAA+_ATPase"/>
</dbReference>
<dbReference type="InterPro" id="IPR027417">
    <property type="entry name" value="P-loop_NTPase"/>
</dbReference>
<dbReference type="Pfam" id="PF00005">
    <property type="entry name" value="ABC_tran"/>
    <property type="match status" value="1"/>
</dbReference>
<dbReference type="FunFam" id="3.40.50.300:FF:000032">
    <property type="entry name" value="Export ABC transporter ATP-binding protein"/>
    <property type="match status" value="1"/>
</dbReference>
<dbReference type="RefSeq" id="WP_119930627.1">
    <property type="nucleotide sequence ID" value="NZ_QZEY01000020.1"/>
</dbReference>
<reference evidence="5 6" key="1">
    <citation type="submission" date="2018-09" db="EMBL/GenBank/DDBJ databases">
        <title>YIM 75507 draft genome.</title>
        <authorList>
            <person name="Tang S."/>
            <person name="Feng Y."/>
        </authorList>
    </citation>
    <scope>NUCLEOTIDE SEQUENCE [LARGE SCALE GENOMIC DNA]</scope>
    <source>
        <strain evidence="5 6">YIM 75507</strain>
    </source>
</reference>
<dbReference type="PANTHER" id="PTHR24220">
    <property type="entry name" value="IMPORT ATP-BINDING PROTEIN"/>
    <property type="match status" value="1"/>
</dbReference>
<dbReference type="EMBL" id="QZEY01000020">
    <property type="protein sequence ID" value="RJL22929.1"/>
    <property type="molecule type" value="Genomic_DNA"/>
</dbReference>
<keyword evidence="2" id="KW-0547">Nucleotide-binding</keyword>
<proteinExistence type="predicted"/>
<dbReference type="CDD" id="cd03255">
    <property type="entry name" value="ABC_MJ0796_LolCDE_FtsE"/>
    <property type="match status" value="1"/>
</dbReference>
<dbReference type="OrthoDB" id="3266715at2"/>
<evidence type="ECO:0000313" key="6">
    <source>
        <dbReference type="Proteomes" id="UP000265768"/>
    </source>
</evidence>
<dbReference type="InterPro" id="IPR017871">
    <property type="entry name" value="ABC_transporter-like_CS"/>
</dbReference>
<evidence type="ECO:0000256" key="3">
    <source>
        <dbReference type="ARBA" id="ARBA00022840"/>
    </source>
</evidence>
<dbReference type="GO" id="GO:0005524">
    <property type="term" value="F:ATP binding"/>
    <property type="evidence" value="ECO:0007669"/>
    <property type="project" value="UniProtKB-KW"/>
</dbReference>
<evidence type="ECO:0000313" key="5">
    <source>
        <dbReference type="EMBL" id="RJL22929.1"/>
    </source>
</evidence>
<name>A0A3A4A565_9ACTN</name>
<dbReference type="PROSITE" id="PS50893">
    <property type="entry name" value="ABC_TRANSPORTER_2"/>
    <property type="match status" value="1"/>
</dbReference>
<dbReference type="GO" id="GO:0016887">
    <property type="term" value="F:ATP hydrolysis activity"/>
    <property type="evidence" value="ECO:0007669"/>
    <property type="project" value="InterPro"/>
</dbReference>
<organism evidence="5 6">
    <name type="scientific">Bailinhaonella thermotolerans</name>
    <dbReference type="NCBI Taxonomy" id="1070861"/>
    <lineage>
        <taxon>Bacteria</taxon>
        <taxon>Bacillati</taxon>
        <taxon>Actinomycetota</taxon>
        <taxon>Actinomycetes</taxon>
        <taxon>Streptosporangiales</taxon>
        <taxon>Streptosporangiaceae</taxon>
        <taxon>Bailinhaonella</taxon>
    </lineage>
</organism>
<protein>
    <submittedName>
        <fullName evidence="5">ABC transporter ATP-binding protein</fullName>
    </submittedName>
</protein>
<comment type="caution">
    <text evidence="5">The sequence shown here is derived from an EMBL/GenBank/DDBJ whole genome shotgun (WGS) entry which is preliminary data.</text>
</comment>
<dbReference type="Proteomes" id="UP000265768">
    <property type="component" value="Unassembled WGS sequence"/>
</dbReference>
<dbReference type="InterPro" id="IPR017911">
    <property type="entry name" value="MacB-like_ATP-bd"/>
</dbReference>